<feature type="chain" id="PRO_5012043128" evidence="1">
    <location>
        <begin position="23"/>
        <end position="486"/>
    </location>
</feature>
<organism evidence="2 3">
    <name type="scientific">Pseudoalteromonas piscicida</name>
    <dbReference type="NCBI Taxonomy" id="43662"/>
    <lineage>
        <taxon>Bacteria</taxon>
        <taxon>Pseudomonadati</taxon>
        <taxon>Pseudomonadota</taxon>
        <taxon>Gammaproteobacteria</taxon>
        <taxon>Alteromonadales</taxon>
        <taxon>Pseudoalteromonadaceae</taxon>
        <taxon>Pseudoalteromonas</taxon>
    </lineage>
</organism>
<keyword evidence="1" id="KW-0732">Signal</keyword>
<dbReference type="PROSITE" id="PS51257">
    <property type="entry name" value="PROKAR_LIPOPROTEIN"/>
    <property type="match status" value="1"/>
</dbReference>
<dbReference type="AlphaFoldDB" id="A0A2A5JMB2"/>
<reference evidence="3" key="1">
    <citation type="journal article" date="2019" name="Genome Announc.">
        <title>Draft Genome Sequence of Pseudoalteromonas piscicida Strain 36Y ROTHPW, an Hypersaline Seawater Isolate from the South Coast of Sonora, Mexico.</title>
        <authorList>
            <person name="Sanchez-Diaz R."/>
            <person name="Molina-Garza Z.J."/>
            <person name="Cruz-Suarez L.E."/>
            <person name="Selvin J."/>
            <person name="Kiran G.S."/>
            <person name="Ibarra-Gamez J.C."/>
            <person name="Gomez-Gil B."/>
            <person name="Galaviz-Silva L."/>
        </authorList>
    </citation>
    <scope>NUCLEOTIDE SEQUENCE [LARGE SCALE GENOMIC DNA]</scope>
    <source>
        <strain evidence="3">36Y_RITHPW</strain>
    </source>
</reference>
<evidence type="ECO:0000313" key="2">
    <source>
        <dbReference type="EMBL" id="PCK30594.1"/>
    </source>
</evidence>
<evidence type="ECO:0000256" key="1">
    <source>
        <dbReference type="SAM" id="SignalP"/>
    </source>
</evidence>
<dbReference type="RefSeq" id="WP_099643151.1">
    <property type="nucleotide sequence ID" value="NZ_NKHF01000077.1"/>
</dbReference>
<name>A0A2A5JMB2_PSEO7</name>
<comment type="caution">
    <text evidence="2">The sequence shown here is derived from an EMBL/GenBank/DDBJ whole genome shotgun (WGS) entry which is preliminary data.</text>
</comment>
<protein>
    <submittedName>
        <fullName evidence="2">Uncharacterized protein</fullName>
    </submittedName>
</protein>
<feature type="signal peptide" evidence="1">
    <location>
        <begin position="1"/>
        <end position="22"/>
    </location>
</feature>
<evidence type="ECO:0000313" key="3">
    <source>
        <dbReference type="Proteomes" id="UP000228621"/>
    </source>
</evidence>
<accession>A0A2A5JMB2</accession>
<sequence length="486" mass="53958">MNAKWKAIALVTLSTTALSAQATTISCSHLEKSSYLDPKAYQPDRLRSPFGSWSTELVGEIEKRFQECLSEYTKKHGQDGFKTQKLVKQQAYFETVKAEIEGNLQARQVADKYKGKGGKLMSELEQALKSHGIEYSGDGFSNKKLPIERDRISSIAASGLGGKLPEALDDNAIKGIKGHISNLSEWVKGVTSLAQSGNADMKELLTYSDKEVLTQVSNVSQQFDSYLRDARYEPYLAIFNKYAARLNQNIKPFVEQHATGQLDLQRLFQSPEWRSQIPNEFELESILEALIRSGEMLENRGLPAENISQVKDVLTEAQSTKAKFLAAHESIQQAEEENNRQIMQAREREQEKVRQYAIAAQSSEAAQSLQDLGYPDAMFSFGQYGNPIDSTYAVVHCLSSHFGGHEVAKNGKAIDISFGEKGLFNIDTQYVLRLSFVTAYGTQQYVIVDTAEPNNPANQDGMSKIIGLAQNIKSCGSSHGVRLIAE</sequence>
<proteinExistence type="predicted"/>
<keyword evidence="3" id="KW-1185">Reference proteome</keyword>
<dbReference type="EMBL" id="NKHF01000077">
    <property type="protein sequence ID" value="PCK30594.1"/>
    <property type="molecule type" value="Genomic_DNA"/>
</dbReference>
<dbReference type="Proteomes" id="UP000228621">
    <property type="component" value="Unassembled WGS sequence"/>
</dbReference>
<gene>
    <name evidence="2" type="ORF">CEX98_16600</name>
</gene>